<feature type="non-terminal residue" evidence="1">
    <location>
        <position position="1"/>
    </location>
</feature>
<dbReference type="Proteomes" id="UP000801492">
    <property type="component" value="Unassembled WGS sequence"/>
</dbReference>
<dbReference type="PANTHER" id="PTHR37984">
    <property type="entry name" value="PROTEIN CBG26694"/>
    <property type="match status" value="1"/>
</dbReference>
<gene>
    <name evidence="1" type="ORF">ILUMI_19030</name>
</gene>
<dbReference type="AlphaFoldDB" id="A0A8K0G696"/>
<evidence type="ECO:0000313" key="2">
    <source>
        <dbReference type="Proteomes" id="UP000801492"/>
    </source>
</evidence>
<evidence type="ECO:0000313" key="1">
    <source>
        <dbReference type="EMBL" id="KAF2887143.1"/>
    </source>
</evidence>
<organism evidence="1 2">
    <name type="scientific">Ignelater luminosus</name>
    <name type="common">Cucubano</name>
    <name type="synonym">Pyrophorus luminosus</name>
    <dbReference type="NCBI Taxonomy" id="2038154"/>
    <lineage>
        <taxon>Eukaryota</taxon>
        <taxon>Metazoa</taxon>
        <taxon>Ecdysozoa</taxon>
        <taxon>Arthropoda</taxon>
        <taxon>Hexapoda</taxon>
        <taxon>Insecta</taxon>
        <taxon>Pterygota</taxon>
        <taxon>Neoptera</taxon>
        <taxon>Endopterygota</taxon>
        <taxon>Coleoptera</taxon>
        <taxon>Polyphaga</taxon>
        <taxon>Elateriformia</taxon>
        <taxon>Elateroidea</taxon>
        <taxon>Elateridae</taxon>
        <taxon>Agrypninae</taxon>
        <taxon>Pyrophorini</taxon>
        <taxon>Ignelater</taxon>
    </lineage>
</organism>
<dbReference type="EMBL" id="VTPC01084944">
    <property type="protein sequence ID" value="KAF2887143.1"/>
    <property type="molecule type" value="Genomic_DNA"/>
</dbReference>
<accession>A0A8K0G696</accession>
<proteinExistence type="predicted"/>
<sequence>RSNSHQRFPPWRQRVKFFKPKQNQDESINEWFVQVKKAAMECKFQASVEEYVKNKFITGMCRENVLDKLCKEDVSKSLQELVDIAVCKEASLQESVAAPINKLTICKKQESGRTKTIPKFKLSEQKSQSEKNNTNALCYGCGRTSHDFNKKCKFKASYCRVCHKKGHISLHLFVKGRNLQKHNVMALIGNIDLNLELDSGSGVSDMPLSLYQEHFSNYQLAE</sequence>
<dbReference type="InterPro" id="IPR050951">
    <property type="entry name" value="Retrovirus_Pol_polyprotein"/>
</dbReference>
<comment type="caution">
    <text evidence="1">The sequence shown here is derived from an EMBL/GenBank/DDBJ whole genome shotgun (WGS) entry which is preliminary data.</text>
</comment>
<dbReference type="OrthoDB" id="6779575at2759"/>
<dbReference type="PANTHER" id="PTHR37984:SF5">
    <property type="entry name" value="PROTEIN NYNRIN-LIKE"/>
    <property type="match status" value="1"/>
</dbReference>
<keyword evidence="2" id="KW-1185">Reference proteome</keyword>
<name>A0A8K0G696_IGNLU</name>
<reference evidence="1" key="1">
    <citation type="submission" date="2019-08" db="EMBL/GenBank/DDBJ databases">
        <title>The genome of the North American firefly Photinus pyralis.</title>
        <authorList>
            <consortium name="Photinus pyralis genome working group"/>
            <person name="Fallon T.R."/>
            <person name="Sander Lower S.E."/>
            <person name="Weng J.-K."/>
        </authorList>
    </citation>
    <scope>NUCLEOTIDE SEQUENCE</scope>
    <source>
        <strain evidence="1">TRF0915ILg1</strain>
        <tissue evidence="1">Whole body</tissue>
    </source>
</reference>
<protein>
    <submittedName>
        <fullName evidence="1">Uncharacterized protein</fullName>
    </submittedName>
</protein>